<organism evidence="3 4">
    <name type="scientific">Nelumbo nucifera</name>
    <name type="common">Sacred lotus</name>
    <dbReference type="NCBI Taxonomy" id="4432"/>
    <lineage>
        <taxon>Eukaryota</taxon>
        <taxon>Viridiplantae</taxon>
        <taxon>Streptophyta</taxon>
        <taxon>Embryophyta</taxon>
        <taxon>Tracheophyta</taxon>
        <taxon>Spermatophyta</taxon>
        <taxon>Magnoliopsida</taxon>
        <taxon>Proteales</taxon>
        <taxon>Nelumbonaceae</taxon>
        <taxon>Nelumbo</taxon>
    </lineage>
</organism>
<dbReference type="KEGG" id="nnu:104589588"/>
<dbReference type="PANTHER" id="PTHR43180:SF45">
    <property type="entry name" value="SECOISOLARICIRESINOL DEHYDROGENASE-LIKE ISOFORM X1"/>
    <property type="match status" value="1"/>
</dbReference>
<dbReference type="eggNOG" id="KOG0725">
    <property type="taxonomic scope" value="Eukaryota"/>
</dbReference>
<dbReference type="AlphaFoldDB" id="A0A1U7Z5Y0"/>
<dbReference type="PRINTS" id="PR00080">
    <property type="entry name" value="SDRFAMILY"/>
</dbReference>
<dbReference type="InterPro" id="IPR036291">
    <property type="entry name" value="NAD(P)-bd_dom_sf"/>
</dbReference>
<evidence type="ECO:0000313" key="3">
    <source>
        <dbReference type="Proteomes" id="UP000189703"/>
    </source>
</evidence>
<dbReference type="OMA" id="EWGRIDY"/>
<dbReference type="PRINTS" id="PR00081">
    <property type="entry name" value="GDHRDH"/>
</dbReference>
<keyword evidence="3" id="KW-1185">Reference proteome</keyword>
<dbReference type="GO" id="GO:0016616">
    <property type="term" value="F:oxidoreductase activity, acting on the CH-OH group of donors, NAD or NADP as acceptor"/>
    <property type="evidence" value="ECO:0007669"/>
    <property type="project" value="InterPro"/>
</dbReference>
<dbReference type="PANTHER" id="PTHR43180">
    <property type="entry name" value="3-OXOACYL-(ACYL-CARRIER-PROTEIN) REDUCTASE (AFU_ORTHOLOGUE AFUA_6G11210)"/>
    <property type="match status" value="1"/>
</dbReference>
<sequence>MKAASLLAPITKRLKGKVALITGGAAGIGESTARLFVRHGAKVVVADVQDELGRAVCNDIGSEETICYAHCDVSRDAHVRDAVDMSVSKYGKLDIMFNNAAIPGKSSKEILSTDNEDFKRVVDVNLYGAFLGAKHAARVMVPLKRGSILFTSSVASVVNGETPHAYSATKHAVVGLTKNLCVELGRYGIRVNCISPYGVVTGMLRKVMAELGFTEEEKVEELVSRSTVLKGVKVTAEDMAEAALYLASDEARYVNGLNLIVDGGYSTTNPSFSSAIAQSFA</sequence>
<evidence type="ECO:0000256" key="1">
    <source>
        <dbReference type="ARBA" id="ARBA00006484"/>
    </source>
</evidence>
<dbReference type="CDD" id="cd05326">
    <property type="entry name" value="secoisolariciresinol-DH_like_SDR_c"/>
    <property type="match status" value="1"/>
</dbReference>
<dbReference type="RefSeq" id="XP_010246256.1">
    <property type="nucleotide sequence ID" value="XM_010247954.2"/>
</dbReference>
<accession>A0A1U7Z5Y0</accession>
<name>A0A1U7Z5Y0_NELNU</name>
<dbReference type="InterPro" id="IPR045309">
    <property type="entry name" value="ABA2-like"/>
</dbReference>
<dbReference type="STRING" id="4432.A0A1U7Z5Y0"/>
<dbReference type="Gene3D" id="3.40.50.720">
    <property type="entry name" value="NAD(P)-binding Rossmann-like Domain"/>
    <property type="match status" value="1"/>
</dbReference>
<dbReference type="NCBIfam" id="NF005559">
    <property type="entry name" value="PRK07231.1"/>
    <property type="match status" value="1"/>
</dbReference>
<dbReference type="OrthoDB" id="294295at2759"/>
<protein>
    <submittedName>
        <fullName evidence="4">Secoisolariciresinol dehydrogenase-like</fullName>
    </submittedName>
</protein>
<dbReference type="FunFam" id="3.40.50.720:FF:000084">
    <property type="entry name" value="Short-chain dehydrogenase reductase"/>
    <property type="match status" value="1"/>
</dbReference>
<dbReference type="SUPFAM" id="SSF51735">
    <property type="entry name" value="NAD(P)-binding Rossmann-fold domains"/>
    <property type="match status" value="1"/>
</dbReference>
<comment type="similarity">
    <text evidence="1">Belongs to the short-chain dehydrogenases/reductases (SDR) family.</text>
</comment>
<keyword evidence="2" id="KW-0560">Oxidoreductase</keyword>
<dbReference type="GeneID" id="104589588"/>
<dbReference type="InterPro" id="IPR002347">
    <property type="entry name" value="SDR_fam"/>
</dbReference>
<evidence type="ECO:0000313" key="4">
    <source>
        <dbReference type="RefSeq" id="XP_010246256.1"/>
    </source>
</evidence>
<evidence type="ECO:0000256" key="2">
    <source>
        <dbReference type="ARBA" id="ARBA00023002"/>
    </source>
</evidence>
<dbReference type="Proteomes" id="UP000189703">
    <property type="component" value="Unplaced"/>
</dbReference>
<proteinExistence type="inferred from homology"/>
<gene>
    <name evidence="4" type="primary">LOC104589588</name>
</gene>
<dbReference type="Pfam" id="PF13561">
    <property type="entry name" value="adh_short_C2"/>
    <property type="match status" value="1"/>
</dbReference>
<reference evidence="4" key="1">
    <citation type="submission" date="2025-08" db="UniProtKB">
        <authorList>
            <consortium name="RefSeq"/>
        </authorList>
    </citation>
    <scope>IDENTIFICATION</scope>
</reference>